<keyword evidence="2" id="KW-1185">Reference proteome</keyword>
<proteinExistence type="predicted"/>
<accession>A0AAD7SFX0</accession>
<organism evidence="1 2">
    <name type="scientific">Aldrovandia affinis</name>
    <dbReference type="NCBI Taxonomy" id="143900"/>
    <lineage>
        <taxon>Eukaryota</taxon>
        <taxon>Metazoa</taxon>
        <taxon>Chordata</taxon>
        <taxon>Craniata</taxon>
        <taxon>Vertebrata</taxon>
        <taxon>Euteleostomi</taxon>
        <taxon>Actinopterygii</taxon>
        <taxon>Neopterygii</taxon>
        <taxon>Teleostei</taxon>
        <taxon>Notacanthiformes</taxon>
        <taxon>Halosauridae</taxon>
        <taxon>Aldrovandia</taxon>
    </lineage>
</organism>
<evidence type="ECO:0000313" key="2">
    <source>
        <dbReference type="Proteomes" id="UP001221898"/>
    </source>
</evidence>
<gene>
    <name evidence="1" type="ORF">AAFF_G00377960</name>
</gene>
<name>A0AAD7SFX0_9TELE</name>
<dbReference type="Proteomes" id="UP001221898">
    <property type="component" value="Unassembled WGS sequence"/>
</dbReference>
<sequence>MRTTKALGRSPLLGLGLKECSGSSGFSTTSSSTLQAIQVASGGGYSSNYCCLYPEPPVMLMADNRQVQGQAAGDNGRWLELAVPVAGNQQEQATGNDSQHLERLLLLADCTLVGGCGVPGDVARSCHPTGLLPGH</sequence>
<reference evidence="1" key="1">
    <citation type="journal article" date="2023" name="Science">
        <title>Genome structures resolve the early diversification of teleost fishes.</title>
        <authorList>
            <person name="Parey E."/>
            <person name="Louis A."/>
            <person name="Montfort J."/>
            <person name="Bouchez O."/>
            <person name="Roques C."/>
            <person name="Iampietro C."/>
            <person name="Lluch J."/>
            <person name="Castinel A."/>
            <person name="Donnadieu C."/>
            <person name="Desvignes T."/>
            <person name="Floi Bucao C."/>
            <person name="Jouanno E."/>
            <person name="Wen M."/>
            <person name="Mejri S."/>
            <person name="Dirks R."/>
            <person name="Jansen H."/>
            <person name="Henkel C."/>
            <person name="Chen W.J."/>
            <person name="Zahm M."/>
            <person name="Cabau C."/>
            <person name="Klopp C."/>
            <person name="Thompson A.W."/>
            <person name="Robinson-Rechavi M."/>
            <person name="Braasch I."/>
            <person name="Lecointre G."/>
            <person name="Bobe J."/>
            <person name="Postlethwait J.H."/>
            <person name="Berthelot C."/>
            <person name="Roest Crollius H."/>
            <person name="Guiguen Y."/>
        </authorList>
    </citation>
    <scope>NUCLEOTIDE SEQUENCE</scope>
    <source>
        <strain evidence="1">NC1722</strain>
    </source>
</reference>
<dbReference type="EMBL" id="JAINUG010000068">
    <property type="protein sequence ID" value="KAJ8401825.1"/>
    <property type="molecule type" value="Genomic_DNA"/>
</dbReference>
<evidence type="ECO:0000313" key="1">
    <source>
        <dbReference type="EMBL" id="KAJ8401825.1"/>
    </source>
</evidence>
<comment type="caution">
    <text evidence="1">The sequence shown here is derived from an EMBL/GenBank/DDBJ whole genome shotgun (WGS) entry which is preliminary data.</text>
</comment>
<protein>
    <submittedName>
        <fullName evidence="1">Uncharacterized protein</fullName>
    </submittedName>
</protein>
<dbReference type="AlphaFoldDB" id="A0AAD7SFX0"/>